<proteinExistence type="predicted"/>
<dbReference type="SUPFAM" id="SSF54427">
    <property type="entry name" value="NTF2-like"/>
    <property type="match status" value="1"/>
</dbReference>
<dbReference type="InterPro" id="IPR032710">
    <property type="entry name" value="NTF2-like_dom_sf"/>
</dbReference>
<comment type="caution">
    <text evidence="2">The sequence shown here is derived from an EMBL/GenBank/DDBJ whole genome shotgun (WGS) entry which is preliminary data.</text>
</comment>
<evidence type="ECO:0000313" key="2">
    <source>
        <dbReference type="EMBL" id="MEE3717087.1"/>
    </source>
</evidence>
<reference evidence="2" key="1">
    <citation type="submission" date="2024-01" db="EMBL/GenBank/DDBJ databases">
        <title>Bank of Algae and Cyanobacteria of the Azores (BACA) strain genomes.</title>
        <authorList>
            <person name="Luz R."/>
            <person name="Cordeiro R."/>
            <person name="Fonseca A."/>
            <person name="Goncalves V."/>
        </authorList>
    </citation>
    <scope>NUCLEOTIDE SEQUENCE</scope>
    <source>
        <strain evidence="2">BACA0141</strain>
    </source>
</reference>
<dbReference type="Gene3D" id="3.10.450.50">
    <property type="match status" value="1"/>
</dbReference>
<keyword evidence="3" id="KW-1185">Reference proteome</keyword>
<dbReference type="Pfam" id="PF20409">
    <property type="entry name" value="SnoaL_5"/>
    <property type="match status" value="1"/>
</dbReference>
<gene>
    <name evidence="2" type="ORF">V2H45_10050</name>
</gene>
<evidence type="ECO:0000259" key="1">
    <source>
        <dbReference type="Pfam" id="PF20409"/>
    </source>
</evidence>
<protein>
    <submittedName>
        <fullName evidence="2">SnoaL-like domain-containing protein</fullName>
    </submittedName>
</protein>
<dbReference type="InterPro" id="IPR046860">
    <property type="entry name" value="SnoaL_5"/>
</dbReference>
<name>A0AAW9PSY1_9CYAN</name>
<feature type="domain" description="SnoaL-like" evidence="1">
    <location>
        <begin position="28"/>
        <end position="91"/>
    </location>
</feature>
<dbReference type="EMBL" id="JAZBJZ010000032">
    <property type="protein sequence ID" value="MEE3717087.1"/>
    <property type="molecule type" value="Genomic_DNA"/>
</dbReference>
<dbReference type="Proteomes" id="UP001333818">
    <property type="component" value="Unassembled WGS sequence"/>
</dbReference>
<dbReference type="AlphaFoldDB" id="A0AAW9PSY1"/>
<organism evidence="2 3">
    <name type="scientific">Tumidithrix elongata BACA0141</name>
    <dbReference type="NCBI Taxonomy" id="2716417"/>
    <lineage>
        <taxon>Bacteria</taxon>
        <taxon>Bacillati</taxon>
        <taxon>Cyanobacteriota</taxon>
        <taxon>Cyanophyceae</taxon>
        <taxon>Pseudanabaenales</taxon>
        <taxon>Pseudanabaenaceae</taxon>
        <taxon>Tumidithrix</taxon>
        <taxon>Tumidithrix elongata</taxon>
    </lineage>
</organism>
<evidence type="ECO:0000313" key="3">
    <source>
        <dbReference type="Proteomes" id="UP001333818"/>
    </source>
</evidence>
<sequence length="93" mass="10887">MLRRFSYKSVLVNMKTAIFTLKLRCNAALDFFSKVTEFRGAEVKAVAYGEDVIISEWFVDYTHAEWGKVTHDQVSVQRWKDGKVVHERFYYGA</sequence>
<accession>A0AAW9PSY1</accession>